<dbReference type="AlphaFoldDB" id="A0A7J5APU2"/>
<evidence type="ECO:0000256" key="1">
    <source>
        <dbReference type="SAM" id="Phobius"/>
    </source>
</evidence>
<dbReference type="EMBL" id="WAAU01000008">
    <property type="protein sequence ID" value="KAB1159636.1"/>
    <property type="molecule type" value="Genomic_DNA"/>
</dbReference>
<keyword evidence="4" id="KW-1185">Reference proteome</keyword>
<accession>A0A7J5APU2</accession>
<feature type="transmembrane region" description="Helical" evidence="1">
    <location>
        <begin position="62"/>
        <end position="81"/>
    </location>
</feature>
<protein>
    <submittedName>
        <fullName evidence="3">2TM domain-containing protein</fullName>
    </submittedName>
</protein>
<organism evidence="3 4">
    <name type="scientific">Tenacibaculum aiptasiae</name>
    <dbReference type="NCBI Taxonomy" id="426481"/>
    <lineage>
        <taxon>Bacteria</taxon>
        <taxon>Pseudomonadati</taxon>
        <taxon>Bacteroidota</taxon>
        <taxon>Flavobacteriia</taxon>
        <taxon>Flavobacteriales</taxon>
        <taxon>Flavobacteriaceae</taxon>
        <taxon>Tenacibaculum</taxon>
    </lineage>
</organism>
<keyword evidence="1" id="KW-1133">Transmembrane helix</keyword>
<gene>
    <name evidence="3" type="ORF">F7018_04820</name>
</gene>
<keyword evidence="1" id="KW-0812">Transmembrane</keyword>
<name>A0A7J5APU2_9FLAO</name>
<dbReference type="InterPro" id="IPR025698">
    <property type="entry name" value="2TM_dom"/>
</dbReference>
<keyword evidence="1" id="KW-0472">Membrane</keyword>
<dbReference type="OrthoDB" id="1495672at2"/>
<evidence type="ECO:0000313" key="4">
    <source>
        <dbReference type="Proteomes" id="UP000467305"/>
    </source>
</evidence>
<feature type="domain" description="2TM" evidence="2">
    <location>
        <begin position="9"/>
        <end position="101"/>
    </location>
</feature>
<dbReference type="RefSeq" id="WP_150898882.1">
    <property type="nucleotide sequence ID" value="NZ_WAAU01000008.1"/>
</dbReference>
<reference evidence="3 4" key="1">
    <citation type="submission" date="2019-09" db="EMBL/GenBank/DDBJ databases">
        <authorList>
            <person name="Cao W.R."/>
        </authorList>
    </citation>
    <scope>NUCLEOTIDE SEQUENCE [LARGE SCALE GENOMIC DNA]</scope>
    <source>
        <strain evidence="4">a4</strain>
    </source>
</reference>
<dbReference type="Pfam" id="PF13239">
    <property type="entry name" value="2TM"/>
    <property type="match status" value="1"/>
</dbReference>
<dbReference type="Proteomes" id="UP000467305">
    <property type="component" value="Unassembled WGS sequence"/>
</dbReference>
<feature type="transmembrane region" description="Helical" evidence="1">
    <location>
        <begin position="20"/>
        <end position="42"/>
    </location>
</feature>
<sequence>MKKEDKYLQAQKKVAKQKNFYNHLQVFVIMMIVIIVFSDTIFNFFEEHISNQNTLKWIRTNIWINSLLWAFGLLIHGIYAFKNKISIIENWEKRKIEDIMNEN</sequence>
<proteinExistence type="predicted"/>
<evidence type="ECO:0000313" key="3">
    <source>
        <dbReference type="EMBL" id="KAB1159636.1"/>
    </source>
</evidence>
<evidence type="ECO:0000259" key="2">
    <source>
        <dbReference type="Pfam" id="PF13239"/>
    </source>
</evidence>
<comment type="caution">
    <text evidence="3">The sequence shown here is derived from an EMBL/GenBank/DDBJ whole genome shotgun (WGS) entry which is preliminary data.</text>
</comment>